<dbReference type="HOGENOM" id="CLU_003693_0_0_5"/>
<dbReference type="InterPro" id="IPR025110">
    <property type="entry name" value="AMP-bd_C"/>
</dbReference>
<evidence type="ECO:0000313" key="6">
    <source>
        <dbReference type="EMBL" id="EAU45482.1"/>
    </source>
</evidence>
<dbReference type="FunFam" id="3.40.50.980:FF:000001">
    <property type="entry name" value="Non-ribosomal peptide synthetase"/>
    <property type="match status" value="1"/>
</dbReference>
<dbReference type="Pfam" id="PF00296">
    <property type="entry name" value="Bac_luciferase"/>
    <property type="match status" value="1"/>
</dbReference>
<dbReference type="InterPro" id="IPR024011">
    <property type="entry name" value="Biosynth_lucif-like_mOase_dom"/>
</dbReference>
<dbReference type="InterPro" id="IPR020806">
    <property type="entry name" value="PKS_PP-bd"/>
</dbReference>
<dbReference type="Gene3D" id="1.10.1200.10">
    <property type="entry name" value="ACP-like"/>
    <property type="match status" value="1"/>
</dbReference>
<dbReference type="eggNOG" id="COG1020">
    <property type="taxonomic scope" value="Bacteria"/>
</dbReference>
<dbReference type="PANTHER" id="PTHR45527">
    <property type="entry name" value="NONRIBOSOMAL PEPTIDE SYNTHETASE"/>
    <property type="match status" value="1"/>
</dbReference>
<dbReference type="Gene3D" id="3.30.300.30">
    <property type="match status" value="1"/>
</dbReference>
<dbReference type="Gene3D" id="3.40.50.12230">
    <property type="match status" value="1"/>
</dbReference>
<dbReference type="PROSITE" id="PS50075">
    <property type="entry name" value="CARRIER"/>
    <property type="match status" value="1"/>
</dbReference>
<accession>Q0FMP3</accession>
<dbReference type="GO" id="GO:0016705">
    <property type="term" value="F:oxidoreductase activity, acting on paired donors, with incorporation or reduction of molecular oxygen"/>
    <property type="evidence" value="ECO:0007669"/>
    <property type="project" value="InterPro"/>
</dbReference>
<feature type="region of interest" description="Disordered" evidence="4">
    <location>
        <begin position="1512"/>
        <end position="1564"/>
    </location>
</feature>
<evidence type="ECO:0000256" key="1">
    <source>
        <dbReference type="ARBA" id="ARBA00022450"/>
    </source>
</evidence>
<dbReference type="InterPro" id="IPR036661">
    <property type="entry name" value="Luciferase-like_sf"/>
</dbReference>
<dbReference type="SMART" id="SM00823">
    <property type="entry name" value="PKS_PP"/>
    <property type="match status" value="1"/>
</dbReference>
<dbReference type="Gene3D" id="3.40.50.980">
    <property type="match status" value="3"/>
</dbReference>
<dbReference type="SUPFAM" id="SSF53328">
    <property type="entry name" value="Formyltransferase"/>
    <property type="match status" value="1"/>
</dbReference>
<protein>
    <submittedName>
        <fullName evidence="6">Non-ribosomal peptide synthetase</fullName>
    </submittedName>
</protein>
<dbReference type="Pfam" id="PF00551">
    <property type="entry name" value="Formyl_trans_N"/>
    <property type="match status" value="1"/>
</dbReference>
<dbReference type="InterPro" id="IPR011034">
    <property type="entry name" value="Formyl_transferase-like_C_sf"/>
</dbReference>
<comment type="caution">
    <text evidence="6">The sequence shown here is derived from an EMBL/GenBank/DDBJ whole genome shotgun (WGS) entry which is preliminary data.</text>
</comment>
<evidence type="ECO:0000313" key="7">
    <source>
        <dbReference type="Proteomes" id="UP000006230"/>
    </source>
</evidence>
<dbReference type="Pfam" id="PF13193">
    <property type="entry name" value="AMP-binding_C"/>
    <property type="match status" value="1"/>
</dbReference>
<organism evidence="6 7">
    <name type="scientific">Salipiger bermudensis (strain DSM 26914 / JCM 13377 / KCTC 12554 / HTCC2601)</name>
    <name type="common">Pelagibaca bermudensis</name>
    <dbReference type="NCBI Taxonomy" id="314265"/>
    <lineage>
        <taxon>Bacteria</taxon>
        <taxon>Pseudomonadati</taxon>
        <taxon>Pseudomonadota</taxon>
        <taxon>Alphaproteobacteria</taxon>
        <taxon>Rhodobacterales</taxon>
        <taxon>Roseobacteraceae</taxon>
        <taxon>Salipiger</taxon>
    </lineage>
</organism>
<dbReference type="PRINTS" id="PR00154">
    <property type="entry name" value="AMPBINDING"/>
</dbReference>
<dbReference type="GO" id="GO:0031177">
    <property type="term" value="F:phosphopantetheine binding"/>
    <property type="evidence" value="ECO:0007669"/>
    <property type="project" value="InterPro"/>
</dbReference>
<sequence length="1564" mass="167410">MAQFSSVVIGNESLLVQCSEKLLAAGHPIRAVVTRNPDIADWATGRALTVVAPGKGLAERLDGLEFDWLLSIANLDIIPAAVLSRPGKGAINFHDGPLPRHAGLNAPVWALIEGESRHGVTWHIIEGGVDEGDILVSRGFDIAPTDTALTLNTKAYEAAIDSFGDLMEQLEHGLRRFPQDLSLRSYHALADRPSAHGLLDFTRPATELARLVRALDHGGYANPLSAPKFRAHGAFWLVGEARAVDGSGAPGAVLEATDDHLTVACGSGALRMAHFTHPCGALALVAQVGKPGEALDLVPGDERAAIAEAVAQVAPHEGYWRNRLAELSPAELQGLGKAGGEVVSRPLVLGNAVPAQVIASAFAARLDGHELCDLAYADDALAALASTGGIAPWAPLRVKASDSVDALAQRLEEELAEVRKRKGFATDLPAREPQLSGAPQVPHIGLTLGAGHIEGTAITIELTAGGATLHTDTGRLPQAQAELLAARFELMAREAQGQSDLASLPVLPEAERDMVLNLWNATEEAHDRSLTMQAAFEAQVAKTPDAVALVFEDQSLTYAQLNARANQAAHVLRGMGVGAGAVVGLYARRSVDLMVGALGILKAGGAYLPLDPSYPADRLRHYIADSGAPVIVTQSELKGDLPEHSADLLVIDADPRLPQAPTQNPAPASGPEDLAYLIYTSGSTGTPKGVMIEHRNVLNFYLGMDANVPHEPAGTWLAVTSLSFDISVLELFYTTARGFKVVLTSDEDRGLISNGPMPLSDRSMQFSIYYWGNDDGAGRDKYRLLLEGAKFADQNGFCAVWTPERHFHAFGGPYPNPSVTGAAVAAVTQNIAVRAGSVVAPLHHPARIAEEWAVIDNLTNGRAGLAIASGWQPDDFVLRPENTPPENKPAMLENIEQVRRLWRGESVAFPRKDGSLHEVVTQPRPVSAELPVWVTTAGNPETWKEAGRLGCNVLTHLLGQSIDEVADKIRLYHGALREAGHDPKDFTVTLMLHSFVAATREEAREVAREPMKAYLRSAAGLIKQYAWAFPAFKRPQGLNNPFELDLEILTPEELDAILDFAFERYFNDSGLFGTVEDALARTEELKRIGVGEIACLIDYGIERERVLEGLRPLAQVVQGANVAPELDAGDFSIAAQILRHEVTHLQCTPSMARMIAMNDEARYALSKVQHLFLGGEPLPGALVQEFGKITEASVTNMYGPTETTIWSSTEAAGPVDGVVNIGLPLANQQLYVLDDDMRPVGVGQPGELWIGGEGVTRGYWGREDLTAERFLPNPFHGGRMYRTGDLVRRRMDGRIDFIGRVDHQVKIRGFRIELGEIEAVMEAQPGVTQAVVVAREDQPGDIRLVGYYSAETPLDEAAMKAAMGGDLPGFMVPSHLMRLESFPLTPNKKVDRKALPKPMTRALAPKAVASPAPEAPPAAAPLVARGAGQGSAQVEARIAEIWSTVLGVAEISGRDSFFDLGGHSLLAVQAHRAIRDELGAKGLSITDIFRFPVLADLTARVAGLVNPGAAPTVAPKRAPAPQPELAAAPAAPAPEAPAPVANDRAKARSDAMARRRAMRARRSA</sequence>
<dbReference type="PROSITE" id="PS00455">
    <property type="entry name" value="AMP_BINDING"/>
    <property type="match status" value="1"/>
</dbReference>
<dbReference type="Pfam" id="PF00501">
    <property type="entry name" value="AMP-binding"/>
    <property type="match status" value="2"/>
</dbReference>
<dbReference type="InterPro" id="IPR000873">
    <property type="entry name" value="AMP-dep_synth/lig_dom"/>
</dbReference>
<dbReference type="OrthoDB" id="9803968at2"/>
<dbReference type="SUPFAM" id="SSF47336">
    <property type="entry name" value="ACP-like"/>
    <property type="match status" value="1"/>
</dbReference>
<dbReference type="SUPFAM" id="SSF56801">
    <property type="entry name" value="Acetyl-CoA synthetase-like"/>
    <property type="match status" value="2"/>
</dbReference>
<dbReference type="GO" id="GO:0043041">
    <property type="term" value="P:amino acid activation for nonribosomal peptide biosynthetic process"/>
    <property type="evidence" value="ECO:0007669"/>
    <property type="project" value="TreeGrafter"/>
</dbReference>
<dbReference type="CDD" id="cd08649">
    <property type="entry name" value="FMT_core_NRPS_like"/>
    <property type="match status" value="1"/>
</dbReference>
<name>Q0FMP3_SALBH</name>
<dbReference type="FunFam" id="3.30.300.30:FF:000010">
    <property type="entry name" value="Enterobactin synthetase component F"/>
    <property type="match status" value="1"/>
</dbReference>
<feature type="compositionally biased region" description="Basic residues" evidence="4">
    <location>
        <begin position="1554"/>
        <end position="1564"/>
    </location>
</feature>
<dbReference type="Pfam" id="PF00550">
    <property type="entry name" value="PP-binding"/>
    <property type="match status" value="1"/>
</dbReference>
<dbReference type="Pfam" id="PF02911">
    <property type="entry name" value="Formyl_trans_C"/>
    <property type="match status" value="1"/>
</dbReference>
<dbReference type="InterPro" id="IPR036736">
    <property type="entry name" value="ACP-like_sf"/>
</dbReference>
<dbReference type="InterPro" id="IPR011251">
    <property type="entry name" value="Luciferase-like_dom"/>
</dbReference>
<dbReference type="InterPro" id="IPR036477">
    <property type="entry name" value="Formyl_transf_N_sf"/>
</dbReference>
<feature type="compositionally biased region" description="Basic and acidic residues" evidence="4">
    <location>
        <begin position="1543"/>
        <end position="1553"/>
    </location>
</feature>
<dbReference type="Gene3D" id="2.30.38.10">
    <property type="entry name" value="Luciferase, Domain 3"/>
    <property type="match status" value="1"/>
</dbReference>
<dbReference type="SUPFAM" id="SSF51679">
    <property type="entry name" value="Bacterial luciferase-like"/>
    <property type="match status" value="1"/>
</dbReference>
<dbReference type="CDD" id="cd08700">
    <property type="entry name" value="FMT_C_OzmH_like"/>
    <property type="match status" value="1"/>
</dbReference>
<dbReference type="SUPFAM" id="SSF50486">
    <property type="entry name" value="FMT C-terminal domain-like"/>
    <property type="match status" value="1"/>
</dbReference>
<dbReference type="Gene3D" id="3.20.20.30">
    <property type="entry name" value="Luciferase-like domain"/>
    <property type="match status" value="1"/>
</dbReference>
<feature type="domain" description="Carrier" evidence="5">
    <location>
        <begin position="1429"/>
        <end position="1505"/>
    </location>
</feature>
<dbReference type="RefSeq" id="WP_007795923.1">
    <property type="nucleotide sequence ID" value="NZ_DS022276.1"/>
</dbReference>
<feature type="coiled-coil region" evidence="3">
    <location>
        <begin position="401"/>
        <end position="428"/>
    </location>
</feature>
<dbReference type="GO" id="GO:0005737">
    <property type="term" value="C:cytoplasm"/>
    <property type="evidence" value="ECO:0007669"/>
    <property type="project" value="TreeGrafter"/>
</dbReference>
<keyword evidence="2" id="KW-0597">Phosphoprotein</keyword>
<dbReference type="NCBIfam" id="TIGR04020">
    <property type="entry name" value="seco_metab_LLM"/>
    <property type="match status" value="1"/>
</dbReference>
<dbReference type="Proteomes" id="UP000006230">
    <property type="component" value="Unassembled WGS sequence"/>
</dbReference>
<proteinExistence type="predicted"/>
<evidence type="ECO:0000256" key="3">
    <source>
        <dbReference type="SAM" id="Coils"/>
    </source>
</evidence>
<dbReference type="InterPro" id="IPR005793">
    <property type="entry name" value="Formyl_trans_C"/>
</dbReference>
<keyword evidence="1" id="KW-0596">Phosphopantetheine</keyword>
<dbReference type="FunFam" id="2.30.38.10:FF:000001">
    <property type="entry name" value="Non-ribosomal peptide synthetase PvdI"/>
    <property type="match status" value="1"/>
</dbReference>
<dbReference type="GO" id="GO:0044550">
    <property type="term" value="P:secondary metabolite biosynthetic process"/>
    <property type="evidence" value="ECO:0007669"/>
    <property type="project" value="TreeGrafter"/>
</dbReference>
<evidence type="ECO:0000259" key="5">
    <source>
        <dbReference type="PROSITE" id="PS50075"/>
    </source>
</evidence>
<dbReference type="eggNOG" id="COG0223">
    <property type="taxonomic scope" value="Bacteria"/>
</dbReference>
<gene>
    <name evidence="6" type="ORF">R2601_15200</name>
</gene>
<dbReference type="InterPro" id="IPR002376">
    <property type="entry name" value="Formyl_transf_N"/>
</dbReference>
<dbReference type="CDD" id="cd05930">
    <property type="entry name" value="A_NRPS"/>
    <property type="match status" value="1"/>
</dbReference>
<dbReference type="EMBL" id="AATQ01000026">
    <property type="protein sequence ID" value="EAU45482.1"/>
    <property type="molecule type" value="Genomic_DNA"/>
</dbReference>
<evidence type="ECO:0000256" key="4">
    <source>
        <dbReference type="SAM" id="MobiDB-lite"/>
    </source>
</evidence>
<dbReference type="InterPro" id="IPR009081">
    <property type="entry name" value="PP-bd_ACP"/>
</dbReference>
<keyword evidence="7" id="KW-1185">Reference proteome</keyword>
<dbReference type="InterPro" id="IPR020459">
    <property type="entry name" value="AMP-binding"/>
</dbReference>
<evidence type="ECO:0000256" key="2">
    <source>
        <dbReference type="ARBA" id="ARBA00022553"/>
    </source>
</evidence>
<dbReference type="STRING" id="314265.R2601_15200"/>
<dbReference type="InterPro" id="IPR020845">
    <property type="entry name" value="AMP-binding_CS"/>
</dbReference>
<dbReference type="InterPro" id="IPR045851">
    <property type="entry name" value="AMP-bd_C_sf"/>
</dbReference>
<dbReference type="PANTHER" id="PTHR45527:SF1">
    <property type="entry name" value="FATTY ACID SYNTHASE"/>
    <property type="match status" value="1"/>
</dbReference>
<reference evidence="6 7" key="1">
    <citation type="journal article" date="2010" name="J. Bacteriol.">
        <title>Genome sequences of Pelagibaca bermudensis HTCC2601T and Maritimibacter alkaliphilus HTCC2654T, the type strains of two marine Roseobacter genera.</title>
        <authorList>
            <person name="Thrash J.C."/>
            <person name="Cho J.C."/>
            <person name="Ferriera S."/>
            <person name="Johnson J."/>
            <person name="Vergin K.L."/>
            <person name="Giovannoni S.J."/>
        </authorList>
    </citation>
    <scope>NUCLEOTIDE SEQUENCE [LARGE SCALE GENOMIC DNA]</scope>
    <source>
        <strain evidence="7">DSM 26914 / JCM 13377 / KCTC 12554 / HTCC2601</strain>
    </source>
</reference>
<keyword evidence="3" id="KW-0175">Coiled coil</keyword>